<evidence type="ECO:0000259" key="2">
    <source>
        <dbReference type="Pfam" id="PF01396"/>
    </source>
</evidence>
<organism evidence="4 5">
    <name type="scientific">Geomonas silvestris</name>
    <dbReference type="NCBI Taxonomy" id="2740184"/>
    <lineage>
        <taxon>Bacteria</taxon>
        <taxon>Pseudomonadati</taxon>
        <taxon>Thermodesulfobacteriota</taxon>
        <taxon>Desulfuromonadia</taxon>
        <taxon>Geobacterales</taxon>
        <taxon>Geobacteraceae</taxon>
        <taxon>Geomonas</taxon>
    </lineage>
</organism>
<dbReference type="GO" id="GO:0003677">
    <property type="term" value="F:DNA binding"/>
    <property type="evidence" value="ECO:0007669"/>
    <property type="project" value="InterPro"/>
</dbReference>
<protein>
    <submittedName>
        <fullName evidence="4">Membrane protein</fullName>
    </submittedName>
</protein>
<keyword evidence="1" id="KW-0812">Transmembrane</keyword>
<evidence type="ECO:0000313" key="5">
    <source>
        <dbReference type="Proteomes" id="UP000556026"/>
    </source>
</evidence>
<dbReference type="AlphaFoldDB" id="A0A6V8MKH7"/>
<accession>A0A6V8MKH7</accession>
<comment type="caution">
    <text evidence="4">The sequence shown here is derived from an EMBL/GenBank/DDBJ whole genome shotgun (WGS) entry which is preliminary data.</text>
</comment>
<dbReference type="InterPro" id="IPR011335">
    <property type="entry name" value="Restrct_endonuc-II-like"/>
</dbReference>
<dbReference type="Pfam" id="PF01396">
    <property type="entry name" value="Zn_ribbon_Top1"/>
    <property type="match status" value="2"/>
</dbReference>
<dbReference type="PANTHER" id="PTHR30015:SF7">
    <property type="entry name" value="TYPE IV METHYL-DIRECTED RESTRICTION ENZYME ECOKMRR"/>
    <property type="match status" value="1"/>
</dbReference>
<feature type="transmembrane region" description="Helical" evidence="1">
    <location>
        <begin position="65"/>
        <end position="86"/>
    </location>
</feature>
<dbReference type="GO" id="GO:0005694">
    <property type="term" value="C:chromosome"/>
    <property type="evidence" value="ECO:0007669"/>
    <property type="project" value="InterPro"/>
</dbReference>
<sequence length="330" mass="35986">MGRQRKSDAEKVIELVSRYPWWIGISLAPLSFFFLNAVAGRTIAAPQGSLTAVMFFMLVKVFAGIGQYFFPLIFVLGGLVSAITAARNKKLYDRVASSQAKASMDSITWGEFESIVGEYFRRHGFVVQRKGGNGPDGGADLELHKKSECYLVQCKQWKAYKVGVQPVRELYGVMASRGAAGGFVVTSGVFTEEAKKFARGLNVELIDGDRLKTMMEEAREKVSAQVPPSPQTPSCPKCGSQMKKRVARQGAQAGNEFWGCSTYPKCHGTLPLQQLPQEPEIAPSFNLIKKSCPVCGGDLVLRQFQSGPKAGQEFLGCIPCKKGWPLNAGG</sequence>
<dbReference type="SUPFAM" id="SSF52980">
    <property type="entry name" value="Restriction endonuclease-like"/>
    <property type="match status" value="1"/>
</dbReference>
<dbReference type="Gene3D" id="3.30.65.10">
    <property type="entry name" value="Bacterial Topoisomerase I, domain 1"/>
    <property type="match status" value="1"/>
</dbReference>
<dbReference type="PANTHER" id="PTHR30015">
    <property type="entry name" value="MRR RESTRICTION SYSTEM PROTEIN"/>
    <property type="match status" value="1"/>
</dbReference>
<gene>
    <name evidence="4" type="ORF">GMST_25580</name>
</gene>
<dbReference type="InterPro" id="IPR011856">
    <property type="entry name" value="tRNA_endonuc-like_dom_sf"/>
</dbReference>
<dbReference type="GO" id="GO:0009307">
    <property type="term" value="P:DNA restriction-modification system"/>
    <property type="evidence" value="ECO:0007669"/>
    <property type="project" value="InterPro"/>
</dbReference>
<dbReference type="InterPro" id="IPR007560">
    <property type="entry name" value="Restrct_endonuc_IV_Mrr"/>
</dbReference>
<dbReference type="RefSeq" id="WP_183355043.1">
    <property type="nucleotide sequence ID" value="NZ_BLXX01000007.1"/>
</dbReference>
<proteinExistence type="predicted"/>
<evidence type="ECO:0000256" key="1">
    <source>
        <dbReference type="SAM" id="Phobius"/>
    </source>
</evidence>
<dbReference type="EMBL" id="BLXX01000007">
    <property type="protein sequence ID" value="GFO60233.1"/>
    <property type="molecule type" value="Genomic_DNA"/>
</dbReference>
<feature type="domain" description="DNA topoisomerase type IA zn finger" evidence="2">
    <location>
        <begin position="290"/>
        <end position="318"/>
    </location>
</feature>
<dbReference type="Proteomes" id="UP000556026">
    <property type="component" value="Unassembled WGS sequence"/>
</dbReference>
<keyword evidence="1" id="KW-1133">Transmembrane helix</keyword>
<dbReference type="GO" id="GO:0015666">
    <property type="term" value="F:restriction endodeoxyribonuclease activity"/>
    <property type="evidence" value="ECO:0007669"/>
    <property type="project" value="TreeGrafter"/>
</dbReference>
<keyword evidence="5" id="KW-1185">Reference proteome</keyword>
<feature type="domain" description="Restriction endonuclease type IV Mrr" evidence="3">
    <location>
        <begin position="105"/>
        <end position="215"/>
    </location>
</feature>
<feature type="domain" description="DNA topoisomerase type IA zn finger" evidence="2">
    <location>
        <begin position="234"/>
        <end position="273"/>
    </location>
</feature>
<feature type="transmembrane region" description="Helical" evidence="1">
    <location>
        <begin position="21"/>
        <end position="45"/>
    </location>
</feature>
<evidence type="ECO:0000259" key="3">
    <source>
        <dbReference type="Pfam" id="PF04471"/>
    </source>
</evidence>
<dbReference type="InterPro" id="IPR052906">
    <property type="entry name" value="Type_IV_Methyl-Rstrct_Enzyme"/>
</dbReference>
<dbReference type="GO" id="GO:0003916">
    <property type="term" value="F:DNA topoisomerase activity"/>
    <property type="evidence" value="ECO:0007669"/>
    <property type="project" value="InterPro"/>
</dbReference>
<dbReference type="SUPFAM" id="SSF57783">
    <property type="entry name" value="Zinc beta-ribbon"/>
    <property type="match status" value="1"/>
</dbReference>
<dbReference type="InterPro" id="IPR013498">
    <property type="entry name" value="Topo_IA_Znf"/>
</dbReference>
<evidence type="ECO:0000313" key="4">
    <source>
        <dbReference type="EMBL" id="GFO60233.1"/>
    </source>
</evidence>
<dbReference type="Gene3D" id="3.40.1350.10">
    <property type="match status" value="1"/>
</dbReference>
<dbReference type="Pfam" id="PF04471">
    <property type="entry name" value="Mrr_cat"/>
    <property type="match status" value="1"/>
</dbReference>
<dbReference type="GO" id="GO:0006265">
    <property type="term" value="P:DNA topological change"/>
    <property type="evidence" value="ECO:0007669"/>
    <property type="project" value="InterPro"/>
</dbReference>
<reference evidence="5" key="1">
    <citation type="submission" date="2020-06" db="EMBL/GenBank/DDBJ databases">
        <title>Draft genomic sequence of Geomonas sp. Red330.</title>
        <authorList>
            <person name="Itoh H."/>
            <person name="Zhenxing X."/>
            <person name="Ushijima N."/>
            <person name="Masuda Y."/>
            <person name="Shiratori Y."/>
            <person name="Senoo K."/>
        </authorList>
    </citation>
    <scope>NUCLEOTIDE SEQUENCE [LARGE SCALE GENOMIC DNA]</scope>
    <source>
        <strain evidence="5">Red330</strain>
    </source>
</reference>
<keyword evidence="1" id="KW-0472">Membrane</keyword>
<name>A0A6V8MKH7_9BACT</name>